<organism evidence="2 3">
    <name type="scientific">Geobacillus thermoleovorans CCB_US3_UF5</name>
    <dbReference type="NCBI Taxonomy" id="1111068"/>
    <lineage>
        <taxon>Bacteria</taxon>
        <taxon>Bacillati</taxon>
        <taxon>Bacillota</taxon>
        <taxon>Bacilli</taxon>
        <taxon>Bacillales</taxon>
        <taxon>Anoxybacillaceae</taxon>
        <taxon>Geobacillus</taxon>
        <taxon>Geobacillus thermoleovorans group</taxon>
    </lineage>
</organism>
<proteinExistence type="predicted"/>
<dbReference type="Proteomes" id="UP000005636">
    <property type="component" value="Chromosome"/>
</dbReference>
<evidence type="ECO:0000259" key="1">
    <source>
        <dbReference type="Pfam" id="PF03050"/>
    </source>
</evidence>
<sequence>MLISERCQALLFMSRAHRNNTYLAPHASRGKKATDDIGILPRYEGTMMHDAFGTYPKYTHATHALCHAHHLRELKGFIEQGHTWAMRMTTFLLAAKQAVKAHHGALSEEEARRWERVYDRILAKAQHRLETMTPLPKKHSLLFDAFKNERKKRCVSYVKYMFPLITTKPNAIFAWLKSKRTFRVRFAKKHSPSLFVSQEASFPH</sequence>
<protein>
    <submittedName>
        <fullName evidence="2">Transposase</fullName>
    </submittedName>
</protein>
<dbReference type="Pfam" id="PF03050">
    <property type="entry name" value="DDE_Tnp_IS66"/>
    <property type="match status" value="1"/>
</dbReference>
<keyword evidence="3" id="KW-1185">Reference proteome</keyword>
<evidence type="ECO:0000313" key="2">
    <source>
        <dbReference type="EMBL" id="AEV17768.1"/>
    </source>
</evidence>
<gene>
    <name evidence="2" type="ORF">GTCCBUS3UF5_4440</name>
</gene>
<dbReference type="InterPro" id="IPR004291">
    <property type="entry name" value="Transposase_IS66_central"/>
</dbReference>
<evidence type="ECO:0000313" key="3">
    <source>
        <dbReference type="Proteomes" id="UP000005636"/>
    </source>
</evidence>
<reference evidence="2 3" key="1">
    <citation type="submission" date="2011-11" db="EMBL/GenBank/DDBJ databases">
        <title>Complete genome sequence of thermophilic Geobacillus thermoleovorans CCB_US3_UF5.</title>
        <authorList>
            <person name="Muhd Sakaff M.K.L."/>
            <person name="Abdul Rahman A.Y."/>
            <person name="Saito J.A."/>
            <person name="Hou S."/>
            <person name="Alam M."/>
        </authorList>
    </citation>
    <scope>NUCLEOTIDE SEQUENCE [LARGE SCALE GENOMIC DNA]</scope>
    <source>
        <strain evidence="2 3">CCB_US3_UF5</strain>
    </source>
</reference>
<name>A0ABM5MDN4_GEOTH</name>
<dbReference type="EMBL" id="CP003125">
    <property type="protein sequence ID" value="AEV17768.1"/>
    <property type="molecule type" value="Genomic_DNA"/>
</dbReference>
<feature type="domain" description="Transposase IS66 central" evidence="1">
    <location>
        <begin position="17"/>
        <end position="145"/>
    </location>
</feature>
<accession>A0ABM5MDN4</accession>